<reference evidence="1 2" key="1">
    <citation type="submission" date="2019-09" db="EMBL/GenBank/DDBJ databases">
        <title>Bacillus ochoae sp. nov., Paenibacillus whitsoniae sp. nov., Paenibacillus spiritus sp. nov. Isolated from the Mars Exploration Rover during spacecraft assembly.</title>
        <authorList>
            <person name="Seuylemezian A."/>
            <person name="Vaishampayan P."/>
        </authorList>
    </citation>
    <scope>NUCLEOTIDE SEQUENCE [LARGE SCALE GENOMIC DNA]</scope>
    <source>
        <strain evidence="1 2">MER_111</strain>
    </source>
</reference>
<comment type="caution">
    <text evidence="1">The sequence shown here is derived from an EMBL/GenBank/DDBJ whole genome shotgun (WGS) entry which is preliminary data.</text>
</comment>
<dbReference type="EMBL" id="VYKK01000003">
    <property type="protein sequence ID" value="KAA9008389.1"/>
    <property type="molecule type" value="Genomic_DNA"/>
</dbReference>
<dbReference type="Proteomes" id="UP000367750">
    <property type="component" value="Unassembled WGS sequence"/>
</dbReference>
<keyword evidence="2" id="KW-1185">Reference proteome</keyword>
<dbReference type="RefSeq" id="WP_150456411.1">
    <property type="nucleotide sequence ID" value="NZ_VYKK01000003.1"/>
</dbReference>
<dbReference type="AlphaFoldDB" id="A0A5J5GJF5"/>
<evidence type="ECO:0000313" key="1">
    <source>
        <dbReference type="EMBL" id="KAA9008389.1"/>
    </source>
</evidence>
<protein>
    <submittedName>
        <fullName evidence="1">Uncharacterized protein</fullName>
    </submittedName>
</protein>
<evidence type="ECO:0000313" key="2">
    <source>
        <dbReference type="Proteomes" id="UP000367750"/>
    </source>
</evidence>
<dbReference type="OrthoDB" id="2655672at2"/>
<proteinExistence type="predicted"/>
<name>A0A5J5GJF5_9BACL</name>
<organism evidence="1 2">
    <name type="scientific">Paenibacillus spiritus</name>
    <dbReference type="NCBI Taxonomy" id="2496557"/>
    <lineage>
        <taxon>Bacteria</taxon>
        <taxon>Bacillati</taxon>
        <taxon>Bacillota</taxon>
        <taxon>Bacilli</taxon>
        <taxon>Bacillales</taxon>
        <taxon>Paenibacillaceae</taxon>
        <taxon>Paenibacillus</taxon>
    </lineage>
</organism>
<sequence length="73" mass="7760">MSAYDDYAREKEAVDEQVSTGYAIAGIAEDLDGAVVRFVRGEPAPAAAELRLLTADARKYVTTLLVAAKRTAG</sequence>
<gene>
    <name evidence="1" type="ORF">F4V43_01160</name>
</gene>
<accession>A0A5J5GJF5</accession>